<evidence type="ECO:0000313" key="1">
    <source>
        <dbReference type="EMBL" id="CAD7643296.1"/>
    </source>
</evidence>
<sequence>MRLHGRPYIRNCVKVKGRPSSLFDLMERIVEDGVDIFLSPVTSSAYFDYTNKIGQINANYSFKYTNNMGYLEVGTFIARTTIGAAPFLTYFRCFQLN</sequence>
<name>A0A7R9QEU6_9ACAR</name>
<dbReference type="EMBL" id="CAJPVJ010001313">
    <property type="protein sequence ID" value="CAG2164509.1"/>
    <property type="molecule type" value="Genomic_DNA"/>
</dbReference>
<evidence type="ECO:0000313" key="2">
    <source>
        <dbReference type="Proteomes" id="UP000728032"/>
    </source>
</evidence>
<dbReference type="Proteomes" id="UP000728032">
    <property type="component" value="Unassembled WGS sequence"/>
</dbReference>
<dbReference type="EMBL" id="OC916138">
    <property type="protein sequence ID" value="CAD7643296.1"/>
    <property type="molecule type" value="Genomic_DNA"/>
</dbReference>
<feature type="non-terminal residue" evidence="1">
    <location>
        <position position="97"/>
    </location>
</feature>
<accession>A0A7R9QEU6</accession>
<reference evidence="1" key="1">
    <citation type="submission" date="2020-11" db="EMBL/GenBank/DDBJ databases">
        <authorList>
            <person name="Tran Van P."/>
        </authorList>
    </citation>
    <scope>NUCLEOTIDE SEQUENCE</scope>
</reference>
<protein>
    <submittedName>
        <fullName evidence="1">Uncharacterized protein</fullName>
    </submittedName>
</protein>
<gene>
    <name evidence="1" type="ORF">ONB1V03_LOCUS4060</name>
</gene>
<organism evidence="1">
    <name type="scientific">Oppiella nova</name>
    <dbReference type="NCBI Taxonomy" id="334625"/>
    <lineage>
        <taxon>Eukaryota</taxon>
        <taxon>Metazoa</taxon>
        <taxon>Ecdysozoa</taxon>
        <taxon>Arthropoda</taxon>
        <taxon>Chelicerata</taxon>
        <taxon>Arachnida</taxon>
        <taxon>Acari</taxon>
        <taxon>Acariformes</taxon>
        <taxon>Sarcoptiformes</taxon>
        <taxon>Oribatida</taxon>
        <taxon>Brachypylina</taxon>
        <taxon>Oppioidea</taxon>
        <taxon>Oppiidae</taxon>
        <taxon>Oppiella</taxon>
    </lineage>
</organism>
<dbReference type="AlphaFoldDB" id="A0A7R9QEU6"/>
<keyword evidence="2" id="KW-1185">Reference proteome</keyword>
<proteinExistence type="predicted"/>